<dbReference type="HAMAP" id="MF_00386">
    <property type="entry name" value="UPF0161_YidD"/>
    <property type="match status" value="1"/>
</dbReference>
<dbReference type="Proteomes" id="UP000597668">
    <property type="component" value="Unassembled WGS sequence"/>
</dbReference>
<reference evidence="4" key="1">
    <citation type="submission" date="2020-08" db="EMBL/GenBank/DDBJ databases">
        <authorList>
            <person name="Liu C."/>
            <person name="Sun Q."/>
        </authorList>
    </citation>
    <scope>NUCLEOTIDE SEQUENCE</scope>
    <source>
        <strain evidence="4">NSJ-65</strain>
    </source>
</reference>
<dbReference type="InterPro" id="IPR002696">
    <property type="entry name" value="Membr_insert_effic_factor_YidD"/>
</dbReference>
<dbReference type="SMART" id="SM01234">
    <property type="entry name" value="Haemolytic"/>
    <property type="match status" value="1"/>
</dbReference>
<gene>
    <name evidence="4" type="primary">yidD</name>
    <name evidence="4" type="ORF">H8K20_09345</name>
</gene>
<comment type="subcellular location">
    <subcellularLocation>
        <location evidence="2">Cell membrane</location>
        <topology evidence="2">Peripheral membrane protein</topology>
        <orientation evidence="2">Cytoplasmic side</orientation>
    </subcellularLocation>
</comment>
<feature type="compositionally biased region" description="Basic residues" evidence="3">
    <location>
        <begin position="90"/>
        <end position="103"/>
    </location>
</feature>
<organism evidence="4 5">
    <name type="scientific">Neobittarella massiliensis</name>
    <name type="common">ex Bilen et al. 2018</name>
    <dbReference type="NCBI Taxonomy" id="2041842"/>
    <lineage>
        <taxon>Bacteria</taxon>
        <taxon>Bacillati</taxon>
        <taxon>Bacillota</taxon>
        <taxon>Clostridia</taxon>
        <taxon>Eubacteriales</taxon>
        <taxon>Oscillospiraceae</taxon>
        <taxon>Neobittarella (ex Bilen et al. 2018)</taxon>
    </lineage>
</organism>
<dbReference type="EMBL" id="JACOGI010000002">
    <property type="protein sequence ID" value="MBC3516595.1"/>
    <property type="molecule type" value="Genomic_DNA"/>
</dbReference>
<dbReference type="PANTHER" id="PTHR33383">
    <property type="entry name" value="MEMBRANE PROTEIN INSERTION EFFICIENCY FACTOR-RELATED"/>
    <property type="match status" value="1"/>
</dbReference>
<keyword evidence="5" id="KW-1185">Reference proteome</keyword>
<comment type="similarity">
    <text evidence="2">Belongs to the UPF0161 family.</text>
</comment>
<keyword evidence="2" id="KW-1003">Cell membrane</keyword>
<dbReference type="GO" id="GO:0005886">
    <property type="term" value="C:plasma membrane"/>
    <property type="evidence" value="ECO:0007669"/>
    <property type="project" value="UniProtKB-SubCell"/>
</dbReference>
<name>A0A8J6IPL9_9FIRM</name>
<proteinExistence type="inferred from homology"/>
<sequence length="103" mass="11843">MGHRERHEEKFKKGRPFKTLKKLLTALIRFYQKHISPATPPSCRFYPTCSAYAIEAISTHGALKGSLLAIWRILRCNPFSKGGYDPVPPPKHHRANSKRRNCE</sequence>
<protein>
    <recommendedName>
        <fullName evidence="2">Putative membrane protein insertion efficiency factor</fullName>
    </recommendedName>
</protein>
<evidence type="ECO:0000256" key="3">
    <source>
        <dbReference type="SAM" id="MobiDB-lite"/>
    </source>
</evidence>
<evidence type="ECO:0000313" key="4">
    <source>
        <dbReference type="EMBL" id="MBC3516595.1"/>
    </source>
</evidence>
<evidence type="ECO:0000256" key="1">
    <source>
        <dbReference type="ARBA" id="ARBA00023136"/>
    </source>
</evidence>
<keyword evidence="1 2" id="KW-0472">Membrane</keyword>
<dbReference type="OrthoDB" id="9801753at2"/>
<dbReference type="PANTHER" id="PTHR33383:SF1">
    <property type="entry name" value="MEMBRANE PROTEIN INSERTION EFFICIENCY FACTOR-RELATED"/>
    <property type="match status" value="1"/>
</dbReference>
<dbReference type="AlphaFoldDB" id="A0A8J6IPL9"/>
<dbReference type="Pfam" id="PF01809">
    <property type="entry name" value="YidD"/>
    <property type="match status" value="1"/>
</dbReference>
<dbReference type="NCBIfam" id="TIGR00278">
    <property type="entry name" value="membrane protein insertion efficiency factor YidD"/>
    <property type="match status" value="1"/>
</dbReference>
<feature type="region of interest" description="Disordered" evidence="3">
    <location>
        <begin position="80"/>
        <end position="103"/>
    </location>
</feature>
<accession>A0A8J6IPL9</accession>
<comment type="function">
    <text evidence="2">Could be involved in insertion of integral membrane proteins into the membrane.</text>
</comment>
<evidence type="ECO:0000313" key="5">
    <source>
        <dbReference type="Proteomes" id="UP000597668"/>
    </source>
</evidence>
<evidence type="ECO:0000256" key="2">
    <source>
        <dbReference type="HAMAP-Rule" id="MF_00386"/>
    </source>
</evidence>
<comment type="caution">
    <text evidence="4">The sequence shown here is derived from an EMBL/GenBank/DDBJ whole genome shotgun (WGS) entry which is preliminary data.</text>
</comment>